<dbReference type="Proteomes" id="UP001139289">
    <property type="component" value="Unassembled WGS sequence"/>
</dbReference>
<dbReference type="Gene3D" id="3.90.190.10">
    <property type="entry name" value="Protein tyrosine phosphatase superfamily"/>
    <property type="match status" value="1"/>
</dbReference>
<reference evidence="2" key="1">
    <citation type="submission" date="2021-04" db="EMBL/GenBank/DDBJ databases">
        <title>Microbacterium tenobrionis sp. nov. and Microbacterium allomyrinae sp. nov., isolated from larvae of Tenobrio molitor and Allomyrina dichotoma, respectively.</title>
        <authorList>
            <person name="Lee S.D."/>
        </authorList>
    </citation>
    <scope>NUCLEOTIDE SEQUENCE</scope>
    <source>
        <strain evidence="2">YMB-B2</strain>
    </source>
</reference>
<dbReference type="GO" id="GO:0004721">
    <property type="term" value="F:phosphoprotein phosphatase activity"/>
    <property type="evidence" value="ECO:0007669"/>
    <property type="project" value="InterPro"/>
</dbReference>
<accession>A0A9X1S130</accession>
<dbReference type="InterPro" id="IPR029021">
    <property type="entry name" value="Prot-tyrosine_phosphatase-like"/>
</dbReference>
<comment type="caution">
    <text evidence="2">The sequence shown here is derived from an EMBL/GenBank/DDBJ whole genome shotgun (WGS) entry which is preliminary data.</text>
</comment>
<protein>
    <submittedName>
        <fullName evidence="2">Tyrosine-protein phosphatase</fullName>
    </submittedName>
</protein>
<dbReference type="InterPro" id="IPR016130">
    <property type="entry name" value="Tyr_Pase_AS"/>
</dbReference>
<gene>
    <name evidence="2" type="ORF">KEC56_12860</name>
</gene>
<dbReference type="RefSeq" id="WP_227531263.1">
    <property type="nucleotide sequence ID" value="NZ_JAGTTM010000006.1"/>
</dbReference>
<sequence length="246" mass="26480">MGDAVSRLDVPGTYNFREVAPGVLAPGVLYRSDALHRLDRAGRRRIREFGIGTVLDLRSTIDRGVSGRDRLRGTGAVRVGIPIDGTPRRIDLDRISLSGVYRTILSRHRSALGRIVREIAASDGAVVVHCTAGKDRTGLVVALVLEAIGIDRAVTLADYAATAANLEGEWTERMLRKARTFRVRITDEVVAVLTGSPSQVLADALDWIDDEYGGVSAYLAGAGVDDSVLTALRDKLLSARPPAAQR</sequence>
<keyword evidence="3" id="KW-1185">Reference proteome</keyword>
<dbReference type="InterPro" id="IPR000387">
    <property type="entry name" value="Tyr_Pase_dom"/>
</dbReference>
<evidence type="ECO:0000313" key="3">
    <source>
        <dbReference type="Proteomes" id="UP001139289"/>
    </source>
</evidence>
<dbReference type="SUPFAM" id="SSF52799">
    <property type="entry name" value="(Phosphotyrosine protein) phosphatases II"/>
    <property type="match status" value="1"/>
</dbReference>
<dbReference type="PROSITE" id="PS50056">
    <property type="entry name" value="TYR_PHOSPHATASE_2"/>
    <property type="match status" value="1"/>
</dbReference>
<dbReference type="EMBL" id="JAGTTM010000006">
    <property type="protein sequence ID" value="MCC2030389.1"/>
    <property type="molecule type" value="Genomic_DNA"/>
</dbReference>
<evidence type="ECO:0000313" key="2">
    <source>
        <dbReference type="EMBL" id="MCC2030389.1"/>
    </source>
</evidence>
<name>A0A9X1S130_9MICO</name>
<evidence type="ECO:0000259" key="1">
    <source>
        <dbReference type="PROSITE" id="PS50056"/>
    </source>
</evidence>
<dbReference type="PROSITE" id="PS00383">
    <property type="entry name" value="TYR_PHOSPHATASE_1"/>
    <property type="match status" value="1"/>
</dbReference>
<organism evidence="2 3">
    <name type="scientific">Microbacterium tenebrionis</name>
    <dbReference type="NCBI Taxonomy" id="2830665"/>
    <lineage>
        <taxon>Bacteria</taxon>
        <taxon>Bacillati</taxon>
        <taxon>Actinomycetota</taxon>
        <taxon>Actinomycetes</taxon>
        <taxon>Micrococcales</taxon>
        <taxon>Microbacteriaceae</taxon>
        <taxon>Microbacterium</taxon>
    </lineage>
</organism>
<dbReference type="Pfam" id="PF13350">
    <property type="entry name" value="Y_phosphatase3"/>
    <property type="match status" value="1"/>
</dbReference>
<dbReference type="InterPro" id="IPR026893">
    <property type="entry name" value="Tyr/Ser_Pase_IphP-type"/>
</dbReference>
<proteinExistence type="predicted"/>
<dbReference type="AlphaFoldDB" id="A0A9X1S130"/>
<feature type="domain" description="Tyrosine specific protein phosphatases" evidence="1">
    <location>
        <begin position="110"/>
        <end position="190"/>
    </location>
</feature>